<organism evidence="2 3">
    <name type="scientific">Cylindrodendrum hubeiense</name>
    <dbReference type="NCBI Taxonomy" id="595255"/>
    <lineage>
        <taxon>Eukaryota</taxon>
        <taxon>Fungi</taxon>
        <taxon>Dikarya</taxon>
        <taxon>Ascomycota</taxon>
        <taxon>Pezizomycotina</taxon>
        <taxon>Sordariomycetes</taxon>
        <taxon>Hypocreomycetidae</taxon>
        <taxon>Hypocreales</taxon>
        <taxon>Nectriaceae</taxon>
        <taxon>Cylindrodendrum</taxon>
    </lineage>
</organism>
<evidence type="ECO:0000313" key="3">
    <source>
        <dbReference type="Proteomes" id="UP000722485"/>
    </source>
</evidence>
<feature type="region of interest" description="Disordered" evidence="1">
    <location>
        <begin position="1213"/>
        <end position="1236"/>
    </location>
</feature>
<feature type="compositionally biased region" description="Basic and acidic residues" evidence="1">
    <location>
        <begin position="1213"/>
        <end position="1223"/>
    </location>
</feature>
<feature type="region of interest" description="Disordered" evidence="1">
    <location>
        <begin position="1074"/>
        <end position="1118"/>
    </location>
</feature>
<feature type="region of interest" description="Disordered" evidence="1">
    <location>
        <begin position="1259"/>
        <end position="1278"/>
    </location>
</feature>
<gene>
    <name evidence="2" type="ORF">G7Z17_g11649</name>
</gene>
<dbReference type="OrthoDB" id="3497519at2759"/>
<comment type="caution">
    <text evidence="2">The sequence shown here is derived from an EMBL/GenBank/DDBJ whole genome shotgun (WGS) entry which is preliminary data.</text>
</comment>
<evidence type="ECO:0000256" key="1">
    <source>
        <dbReference type="SAM" id="MobiDB-lite"/>
    </source>
</evidence>
<sequence>MSSNQPHGGENHPLNDPMIGVSEPDNAESNHSDQFGSFSDESGQSSSNEWIQHDPFLSDVRRIQWPKTLVPPKNAKEGSWNHVRYAPVWTDPDWQEEGPKRETFDYPISDGIMSRVRPALLAKDQIQNPTEYAKRFGIFPGRVDGRSRTSPTRAESRKLFPSGDVRSGKDLFNRLEKLAADKGRSLEDFMAEERIDMQKMSERDEACMRVYEDLLVDEHWQGIIFGDLTMDELHAEDYFTMGNAESKLEGPLHSLSLVPYTTSMANEENMIHGVWDAMQPALQLASRLLGANDPFLSAIKDVTNRFRVDDNIDPRPKEEKEKLPRFTFRRFVDMNDPRLVPAAREMRQYPNFDASAMSKSALEKCVQLSIRSGHYHFGTDFMDLAPSGLTMSQALEAPDEPIKISISAELVWPLLEPNLSTSEKMMASFVLATTIVHELMHAWTSAHYKWLYNPAAFGISAPKLQEICNQLREELYPEGKWSLCLEPSFENDPVSEVGHAYEQHVLGGGSWSLASNMNQRAGPTFLGDYSGMAVHVKWPDGTPGSLDILSRPKYRTEQYSHFLRIGDIQKYFTEEFWQNSVKRYGMAAMRDPSKKPHKVFFAPESCQNSDSILCETGLEPKYVRDWMNDYLNELHDEGKHTLDTYLRMLISESCSFGLMTKRLIKDRQMRASTEWPWLKSAKFNIMLLTELRGHLIMLSSKPEDQKLAGIENEYLRWMKLAKSAGAWPDENSQRCHDSLDAFRHVVSHISTSNHNDRIIPNLMDMVNYLESEREYQESMLCELYRLPSEIWIHYKHGFEKHYEFCKIHANLILKALSSIVTLANDIDTWMPSWSGEWRARIQSLATAFTNIKRLLELDSADVCEGWRDLLATVPMLRKCRRQPHQQWFFLAKKEMLSLTGEDLENLREFKRQLEVVINLELYKIVLPEADVDEQGLMQRWAGLLDDVMEKKASGPNLAGVFSTEPVQNLVEKLKEKEREAEKQKCDRAAERAAENTRKAKQKNPSPTLQQMAESQAHQPPQMPPQITRPLIQGHAISLGGFQATQFGQTSQISGSPTASSFGTSSHAFGPYSSSSNLFPSRKEGEASPWAAQPSTGQAAQANEPDKNKSRQAQPIGSIMPHPFAIRTTVTKDLLNVVASKIDALAVDTFAQEGPREGGSILGNSGPQGEGELGNMDDVWEQQYQEMEGVEYNEASQGSDEEGLDLLEQWVREEEARERQERAAAGDGDVDMAHGNSPPGAAFLAKMKWDDDDSALASSVASTPATRESSYTSVVDSNSLSRLETEVDSGLDIEDANIARGKTALRLKRKGIWTAANETKRVKTDTKEEDGTNTW</sequence>
<feature type="region of interest" description="Disordered" evidence="1">
    <location>
        <begin position="974"/>
        <end position="1027"/>
    </location>
</feature>
<reference evidence="2" key="1">
    <citation type="submission" date="2020-03" db="EMBL/GenBank/DDBJ databases">
        <title>Draft Genome Sequence of Cylindrodendrum hubeiense.</title>
        <authorList>
            <person name="Buettner E."/>
            <person name="Kellner H."/>
        </authorList>
    </citation>
    <scope>NUCLEOTIDE SEQUENCE</scope>
    <source>
        <strain evidence="2">IHI 201604</strain>
    </source>
</reference>
<feature type="compositionally biased region" description="Low complexity" evidence="1">
    <location>
        <begin position="34"/>
        <end position="47"/>
    </location>
</feature>
<feature type="compositionally biased region" description="Basic and acidic residues" evidence="1">
    <location>
        <begin position="974"/>
        <end position="997"/>
    </location>
</feature>
<protein>
    <submittedName>
        <fullName evidence="2">Uncharacterized protein</fullName>
    </submittedName>
</protein>
<proteinExistence type="predicted"/>
<feature type="compositionally biased region" description="Polar residues" evidence="1">
    <location>
        <begin position="1262"/>
        <end position="1278"/>
    </location>
</feature>
<accession>A0A9P5H0K8</accession>
<keyword evidence="3" id="KW-1185">Reference proteome</keyword>
<feature type="compositionally biased region" description="Polar residues" evidence="1">
    <location>
        <begin position="1002"/>
        <end position="1018"/>
    </location>
</feature>
<evidence type="ECO:0000313" key="2">
    <source>
        <dbReference type="EMBL" id="KAF7542344.1"/>
    </source>
</evidence>
<dbReference type="Proteomes" id="UP000722485">
    <property type="component" value="Unassembled WGS sequence"/>
</dbReference>
<dbReference type="EMBL" id="JAANBB010000455">
    <property type="protein sequence ID" value="KAF7542344.1"/>
    <property type="molecule type" value="Genomic_DNA"/>
</dbReference>
<feature type="region of interest" description="Disordered" evidence="1">
    <location>
        <begin position="1"/>
        <end position="53"/>
    </location>
</feature>
<name>A0A9P5H0K8_9HYPO</name>